<evidence type="ECO:0000256" key="3">
    <source>
        <dbReference type="ARBA" id="ARBA00022694"/>
    </source>
</evidence>
<evidence type="ECO:0000256" key="2">
    <source>
        <dbReference type="ARBA" id="ARBA00022679"/>
    </source>
</evidence>
<dbReference type="Gene3D" id="3.40.50.620">
    <property type="entry name" value="HUPs"/>
    <property type="match status" value="2"/>
</dbReference>
<gene>
    <name evidence="8" type="ORF">LVIROSA_LOCUS39727</name>
</gene>
<dbReference type="PANTHER" id="PTHR43052:SF1">
    <property type="entry name" value="TRNA-5-TAURINOMETHYLURIDINE 2-SULFURTRANSFERASE"/>
    <property type="match status" value="1"/>
</dbReference>
<reference evidence="8 9" key="1">
    <citation type="submission" date="2022-01" db="EMBL/GenBank/DDBJ databases">
        <authorList>
            <person name="Xiong W."/>
            <person name="Schranz E."/>
        </authorList>
    </citation>
    <scope>NUCLEOTIDE SEQUENCE [LARGE SCALE GENOMIC DNA]</scope>
</reference>
<evidence type="ECO:0008006" key="10">
    <source>
        <dbReference type="Google" id="ProtNLM"/>
    </source>
</evidence>
<accession>A0AAU9PX40</accession>
<evidence type="ECO:0000256" key="1">
    <source>
        <dbReference type="ARBA" id="ARBA00022555"/>
    </source>
</evidence>
<keyword evidence="1" id="KW-0820">tRNA-binding</keyword>
<dbReference type="GO" id="GO:0000049">
    <property type="term" value="F:tRNA binding"/>
    <property type="evidence" value="ECO:0007669"/>
    <property type="project" value="UniProtKB-KW"/>
</dbReference>
<keyword evidence="9" id="KW-1185">Reference proteome</keyword>
<dbReference type="PANTHER" id="PTHR43052">
    <property type="match status" value="1"/>
</dbReference>
<keyword evidence="3" id="KW-0819">tRNA processing</keyword>
<dbReference type="Pfam" id="PF03054">
    <property type="entry name" value="tRNA_Me_trans"/>
    <property type="match status" value="2"/>
</dbReference>
<dbReference type="GO" id="GO:0008033">
    <property type="term" value="P:tRNA processing"/>
    <property type="evidence" value="ECO:0007669"/>
    <property type="project" value="UniProtKB-KW"/>
</dbReference>
<evidence type="ECO:0000256" key="6">
    <source>
        <dbReference type="ARBA" id="ARBA00022884"/>
    </source>
</evidence>
<evidence type="ECO:0000256" key="5">
    <source>
        <dbReference type="ARBA" id="ARBA00022840"/>
    </source>
</evidence>
<dbReference type="SUPFAM" id="SSF52402">
    <property type="entry name" value="Adenine nucleotide alpha hydrolases-like"/>
    <property type="match status" value="1"/>
</dbReference>
<protein>
    <recommendedName>
        <fullName evidence="10">tRNA-5-taurinomethyluridine 2-sulfurtransferase</fullName>
    </recommendedName>
</protein>
<keyword evidence="6" id="KW-0694">RNA-binding</keyword>
<organism evidence="8 9">
    <name type="scientific">Lactuca virosa</name>
    <dbReference type="NCBI Taxonomy" id="75947"/>
    <lineage>
        <taxon>Eukaryota</taxon>
        <taxon>Viridiplantae</taxon>
        <taxon>Streptophyta</taxon>
        <taxon>Embryophyta</taxon>
        <taxon>Tracheophyta</taxon>
        <taxon>Spermatophyta</taxon>
        <taxon>Magnoliopsida</taxon>
        <taxon>eudicotyledons</taxon>
        <taxon>Gunneridae</taxon>
        <taxon>Pentapetalae</taxon>
        <taxon>asterids</taxon>
        <taxon>campanulids</taxon>
        <taxon>Asterales</taxon>
        <taxon>Asteraceae</taxon>
        <taxon>Cichorioideae</taxon>
        <taxon>Cichorieae</taxon>
        <taxon>Lactucinae</taxon>
        <taxon>Lactuca</taxon>
    </lineage>
</organism>
<dbReference type="AlphaFoldDB" id="A0AAU9PX40"/>
<dbReference type="EMBL" id="CAKMRJ010005745">
    <property type="protein sequence ID" value="CAH1454557.1"/>
    <property type="molecule type" value="Genomic_DNA"/>
</dbReference>
<keyword evidence="7" id="KW-1015">Disulfide bond</keyword>
<name>A0AAU9PX40_9ASTR</name>
<dbReference type="GO" id="GO:0016740">
    <property type="term" value="F:transferase activity"/>
    <property type="evidence" value="ECO:0007669"/>
    <property type="project" value="UniProtKB-KW"/>
</dbReference>
<keyword evidence="5" id="KW-0067">ATP-binding</keyword>
<dbReference type="InterPro" id="IPR051305">
    <property type="entry name" value="tRNA_2-thiouridylase_MnmA"/>
</dbReference>
<comment type="caution">
    <text evidence="8">The sequence shown here is derived from an EMBL/GenBank/DDBJ whole genome shotgun (WGS) entry which is preliminary data.</text>
</comment>
<sequence>MYVENRTLRIPETEMSWRRKMLATGTSRCERSIIGVWCKNDMKMTLHATVPQISNATTFDLDNSYLSCSMTNSKRPFKITVLLSGGVDNSVALRLLHASGHSCTAFYLKIWFKASYLIDEYKYGCTPNPDVLCNTRFKFGAFMDAISNMDFEFVASGHYAKVIHPLTDETNELSFLQLSKDMEEVRRLPGNLICLTKKEGIHREYAFLGSLCTAHQVLKQWAKSGGLSYNDYVELCAKKEAVSELGKEAKLDMFELPAKIKLLPDPWTPESGLVTAALKLKREQLKAKSKDDLQKLYEWLI</sequence>
<dbReference type="GO" id="GO:0005524">
    <property type="term" value="F:ATP binding"/>
    <property type="evidence" value="ECO:0007669"/>
    <property type="project" value="UniProtKB-KW"/>
</dbReference>
<evidence type="ECO:0000256" key="4">
    <source>
        <dbReference type="ARBA" id="ARBA00022741"/>
    </source>
</evidence>
<dbReference type="Proteomes" id="UP001157418">
    <property type="component" value="Unassembled WGS sequence"/>
</dbReference>
<dbReference type="InterPro" id="IPR014729">
    <property type="entry name" value="Rossmann-like_a/b/a_fold"/>
</dbReference>
<keyword evidence="2" id="KW-0808">Transferase</keyword>
<evidence type="ECO:0000313" key="8">
    <source>
        <dbReference type="EMBL" id="CAH1454557.1"/>
    </source>
</evidence>
<evidence type="ECO:0000256" key="7">
    <source>
        <dbReference type="ARBA" id="ARBA00023157"/>
    </source>
</evidence>
<proteinExistence type="predicted"/>
<keyword evidence="4" id="KW-0547">Nucleotide-binding</keyword>
<evidence type="ECO:0000313" key="9">
    <source>
        <dbReference type="Proteomes" id="UP001157418"/>
    </source>
</evidence>